<dbReference type="EMBL" id="JBHSWW010000008">
    <property type="protein sequence ID" value="MFC6752149.1"/>
    <property type="molecule type" value="Genomic_DNA"/>
</dbReference>
<dbReference type="NCBIfam" id="TIGR03804">
    <property type="entry name" value="para_beta_helix"/>
    <property type="match status" value="1"/>
</dbReference>
<dbReference type="Proteomes" id="UP001596442">
    <property type="component" value="Unassembled WGS sequence"/>
</dbReference>
<dbReference type="InterPro" id="IPR011050">
    <property type="entry name" value="Pectin_lyase_fold/virulence"/>
</dbReference>
<evidence type="ECO:0000313" key="7">
    <source>
        <dbReference type="Proteomes" id="UP001596442"/>
    </source>
</evidence>
<name>A0ABD5S6J6_9EURY</name>
<proteinExistence type="predicted"/>
<organism evidence="6 7">
    <name type="scientific">Halorubrum tibetense</name>
    <dbReference type="NCBI Taxonomy" id="175631"/>
    <lineage>
        <taxon>Archaea</taxon>
        <taxon>Methanobacteriati</taxon>
        <taxon>Methanobacteriota</taxon>
        <taxon>Stenosarchaea group</taxon>
        <taxon>Halobacteria</taxon>
        <taxon>Halobacteriales</taxon>
        <taxon>Haloferacaceae</taxon>
        <taxon>Halorubrum</taxon>
    </lineage>
</organism>
<comment type="caution">
    <text evidence="6">The sequence shown here is derived from an EMBL/GenBank/DDBJ whole genome shotgun (WGS) entry which is preliminary data.</text>
</comment>
<sequence length="454" mass="47511">WVAADDRIASALDRIDRPGPKVVVGEDAPTIEAAVDAAPAGGTVRVPPGVYEETLVIDEPVTVVGEDATVRGNGTGSVIEVRAPDVGLVGLSLAGTGNETRDPDAVGGPADEDGDWDTNVQLGYGHGDAGVSAIDAPGLVVDDVTIETNASGVLLRSGSDATLRGVHVRGADSWRDGFMGVVGMESRVTVTDSRFEDGRDGIYLHRADGSVVRNSTFLGNRYGVHLMYTGNTLIADNVARESVYGGITVMTRPEGNAIVGNDVRDSPAGIQASGTRTYVGYNTLANNSLGFSTSSRSSLYEHNVLVDNEAGARATTVVPSSRVVANDFVGNDEHAGAGAGPLRIWADGDRGNYWEGADAGFRATDRAYQPTSPVDAAFHREPAATTLAESPAVRLLDRLLGTVPGARSGSIIDPSPASDPYDPDRIRTVRDGGGPVHPDWRNELLERSNTDDDP</sequence>
<protein>
    <submittedName>
        <fullName evidence="6">Nitrous oxide reductase family maturation protein NosD</fullName>
    </submittedName>
</protein>
<dbReference type="InterPro" id="IPR006626">
    <property type="entry name" value="PbH1"/>
</dbReference>
<evidence type="ECO:0000256" key="2">
    <source>
        <dbReference type="ARBA" id="ARBA00022737"/>
    </source>
</evidence>
<accession>A0ABD5S6J6</accession>
<dbReference type="SUPFAM" id="SSF51126">
    <property type="entry name" value="Pectin lyase-like"/>
    <property type="match status" value="1"/>
</dbReference>
<feature type="region of interest" description="Disordered" evidence="4">
    <location>
        <begin position="405"/>
        <end position="454"/>
    </location>
</feature>
<evidence type="ECO:0000313" key="6">
    <source>
        <dbReference type="EMBL" id="MFC6752149.1"/>
    </source>
</evidence>
<dbReference type="Pfam" id="PF05048">
    <property type="entry name" value="NosD"/>
    <property type="match status" value="1"/>
</dbReference>
<evidence type="ECO:0000259" key="5">
    <source>
        <dbReference type="Pfam" id="PF05048"/>
    </source>
</evidence>
<evidence type="ECO:0000256" key="1">
    <source>
        <dbReference type="ARBA" id="ARBA00004906"/>
    </source>
</evidence>
<dbReference type="Gene3D" id="2.160.20.10">
    <property type="entry name" value="Single-stranded right-handed beta-helix, Pectin lyase-like"/>
    <property type="match status" value="1"/>
</dbReference>
<dbReference type="InterPro" id="IPR022441">
    <property type="entry name" value="Para_beta_helix_rpt-2"/>
</dbReference>
<dbReference type="PANTHER" id="PTHR22990">
    <property type="entry name" value="F-BOX ONLY PROTEIN"/>
    <property type="match status" value="1"/>
</dbReference>
<feature type="non-terminal residue" evidence="6">
    <location>
        <position position="1"/>
    </location>
</feature>
<dbReference type="RefSeq" id="WP_379778515.1">
    <property type="nucleotide sequence ID" value="NZ_JBHSWW010000008.1"/>
</dbReference>
<evidence type="ECO:0000256" key="3">
    <source>
        <dbReference type="ARBA" id="ARBA00022786"/>
    </source>
</evidence>
<feature type="compositionally biased region" description="Low complexity" evidence="4">
    <location>
        <begin position="408"/>
        <end position="420"/>
    </location>
</feature>
<dbReference type="InterPro" id="IPR051550">
    <property type="entry name" value="SCF-Subunits/Alg-Epimerases"/>
</dbReference>
<comment type="pathway">
    <text evidence="1">Protein modification; protein ubiquitination.</text>
</comment>
<dbReference type="InterPro" id="IPR012334">
    <property type="entry name" value="Pectin_lyas_fold"/>
</dbReference>
<dbReference type="PANTHER" id="PTHR22990:SF15">
    <property type="entry name" value="F-BOX ONLY PROTEIN 10"/>
    <property type="match status" value="1"/>
</dbReference>
<keyword evidence="3" id="KW-0833">Ubl conjugation pathway</keyword>
<evidence type="ECO:0000256" key="4">
    <source>
        <dbReference type="SAM" id="MobiDB-lite"/>
    </source>
</evidence>
<dbReference type="AlphaFoldDB" id="A0ABD5S6J6"/>
<feature type="compositionally biased region" description="Basic and acidic residues" evidence="4">
    <location>
        <begin position="438"/>
        <end position="454"/>
    </location>
</feature>
<gene>
    <name evidence="6" type="ORF">ACFQEU_01495</name>
</gene>
<dbReference type="SMART" id="SM00710">
    <property type="entry name" value="PbH1"/>
    <property type="match status" value="5"/>
</dbReference>
<keyword evidence="7" id="KW-1185">Reference proteome</keyword>
<reference evidence="6 7" key="1">
    <citation type="journal article" date="2019" name="Int. J. Syst. Evol. Microbiol.">
        <title>The Global Catalogue of Microorganisms (GCM) 10K type strain sequencing project: providing services to taxonomists for standard genome sequencing and annotation.</title>
        <authorList>
            <consortium name="The Broad Institute Genomics Platform"/>
            <consortium name="The Broad Institute Genome Sequencing Center for Infectious Disease"/>
            <person name="Wu L."/>
            <person name="Ma J."/>
        </authorList>
    </citation>
    <scope>NUCLEOTIDE SEQUENCE [LARGE SCALE GENOMIC DNA]</scope>
    <source>
        <strain evidence="6 7">CGMCC 1.3239</strain>
    </source>
</reference>
<feature type="domain" description="Periplasmic copper-binding protein NosD beta helix" evidence="5">
    <location>
        <begin position="186"/>
        <end position="356"/>
    </location>
</feature>
<dbReference type="InterPro" id="IPR007742">
    <property type="entry name" value="NosD_dom"/>
</dbReference>
<keyword evidence="2" id="KW-0677">Repeat</keyword>